<keyword evidence="2" id="KW-1185">Reference proteome</keyword>
<dbReference type="EMBL" id="CM037152">
    <property type="protein sequence ID" value="KAH7835624.1"/>
    <property type="molecule type" value="Genomic_DNA"/>
</dbReference>
<protein>
    <submittedName>
        <fullName evidence="1">Uncharacterized protein</fullName>
    </submittedName>
</protein>
<comment type="caution">
    <text evidence="1">The sequence shown here is derived from an EMBL/GenBank/DDBJ whole genome shotgun (WGS) entry which is preliminary data.</text>
</comment>
<gene>
    <name evidence="1" type="ORF">Vadar_028053</name>
</gene>
<evidence type="ECO:0000313" key="2">
    <source>
        <dbReference type="Proteomes" id="UP000828048"/>
    </source>
</evidence>
<dbReference type="Proteomes" id="UP000828048">
    <property type="component" value="Chromosome 2"/>
</dbReference>
<proteinExistence type="predicted"/>
<organism evidence="1 2">
    <name type="scientific">Vaccinium darrowii</name>
    <dbReference type="NCBI Taxonomy" id="229202"/>
    <lineage>
        <taxon>Eukaryota</taxon>
        <taxon>Viridiplantae</taxon>
        <taxon>Streptophyta</taxon>
        <taxon>Embryophyta</taxon>
        <taxon>Tracheophyta</taxon>
        <taxon>Spermatophyta</taxon>
        <taxon>Magnoliopsida</taxon>
        <taxon>eudicotyledons</taxon>
        <taxon>Gunneridae</taxon>
        <taxon>Pentapetalae</taxon>
        <taxon>asterids</taxon>
        <taxon>Ericales</taxon>
        <taxon>Ericaceae</taxon>
        <taxon>Vaccinioideae</taxon>
        <taxon>Vaccinieae</taxon>
        <taxon>Vaccinium</taxon>
    </lineage>
</organism>
<reference evidence="1 2" key="1">
    <citation type="journal article" date="2021" name="Hortic Res">
        <title>High-quality reference genome and annotation aids understanding of berry development for evergreen blueberry (Vaccinium darrowii).</title>
        <authorList>
            <person name="Yu J."/>
            <person name="Hulse-Kemp A.M."/>
            <person name="Babiker E."/>
            <person name="Staton M."/>
        </authorList>
    </citation>
    <scope>NUCLEOTIDE SEQUENCE [LARGE SCALE GENOMIC DNA]</scope>
    <source>
        <strain evidence="2">cv. NJ 8807/NJ 8810</strain>
        <tissue evidence="1">Young leaf</tissue>
    </source>
</reference>
<evidence type="ECO:0000313" key="1">
    <source>
        <dbReference type="EMBL" id="KAH7835624.1"/>
    </source>
</evidence>
<name>A0ACB7X4L9_9ERIC</name>
<sequence length="446" mass="50994">MKLVYYVGVMESPSSRAKGFGAKMDSNESESQSESSPRNADSHTFVDNNVNGNMERQGVQSIAEDDILDRVTDGEIMQMKFRTEDEAHFFYNSNDEILRESVLVVANHVDEGEVHRLYYLEHYACRECNWTVEYYPVDNQIKCCCLMFESFGLPCCHMISIMKYEHLLAIPDSLIMQRWTRRARPQQPIVGQISPSMTSMARYGILSSGYNLMSFYASHAHESFQHVRQVSHEMTSWMRDRWEKIPHVSTSRLEPICTIERSANLSLVREFFARIDRSTVDIVKERLMSVVRGVRIVVTPDALAKFGKFNRPLPNESRFPFSKGEKKPAWKEHVQKSPLGHATLGKSEGQSKLHQVSKCPNLATVEGNNDLLLSIHENISDAFDLLLDIKKRQAVKDDDESDVDDQEEEESETHGDESDGDDQESEPQDDDESESQSEGDDEDEDD</sequence>
<accession>A0ACB7X4L9</accession>